<dbReference type="OrthoDB" id="3269821at2759"/>
<dbReference type="AlphaFoldDB" id="A0A5C3KEA6"/>
<evidence type="ECO:0000313" key="3">
    <source>
        <dbReference type="Proteomes" id="UP000307440"/>
    </source>
</evidence>
<organism evidence="2 3">
    <name type="scientific">Coprinopsis marcescibilis</name>
    <name type="common">Agaric fungus</name>
    <name type="synonym">Psathyrella marcescibilis</name>
    <dbReference type="NCBI Taxonomy" id="230819"/>
    <lineage>
        <taxon>Eukaryota</taxon>
        <taxon>Fungi</taxon>
        <taxon>Dikarya</taxon>
        <taxon>Basidiomycota</taxon>
        <taxon>Agaricomycotina</taxon>
        <taxon>Agaricomycetes</taxon>
        <taxon>Agaricomycetidae</taxon>
        <taxon>Agaricales</taxon>
        <taxon>Agaricineae</taxon>
        <taxon>Psathyrellaceae</taxon>
        <taxon>Coprinopsis</taxon>
    </lineage>
</organism>
<keyword evidence="3" id="KW-1185">Reference proteome</keyword>
<reference evidence="2 3" key="1">
    <citation type="journal article" date="2019" name="Nat. Ecol. Evol.">
        <title>Megaphylogeny resolves global patterns of mushroom evolution.</title>
        <authorList>
            <person name="Varga T."/>
            <person name="Krizsan K."/>
            <person name="Foldi C."/>
            <person name="Dima B."/>
            <person name="Sanchez-Garcia M."/>
            <person name="Sanchez-Ramirez S."/>
            <person name="Szollosi G.J."/>
            <person name="Szarkandi J.G."/>
            <person name="Papp V."/>
            <person name="Albert L."/>
            <person name="Andreopoulos W."/>
            <person name="Angelini C."/>
            <person name="Antonin V."/>
            <person name="Barry K.W."/>
            <person name="Bougher N.L."/>
            <person name="Buchanan P."/>
            <person name="Buyck B."/>
            <person name="Bense V."/>
            <person name="Catcheside P."/>
            <person name="Chovatia M."/>
            <person name="Cooper J."/>
            <person name="Damon W."/>
            <person name="Desjardin D."/>
            <person name="Finy P."/>
            <person name="Geml J."/>
            <person name="Haridas S."/>
            <person name="Hughes K."/>
            <person name="Justo A."/>
            <person name="Karasinski D."/>
            <person name="Kautmanova I."/>
            <person name="Kiss B."/>
            <person name="Kocsube S."/>
            <person name="Kotiranta H."/>
            <person name="LaButti K.M."/>
            <person name="Lechner B.E."/>
            <person name="Liimatainen K."/>
            <person name="Lipzen A."/>
            <person name="Lukacs Z."/>
            <person name="Mihaltcheva S."/>
            <person name="Morgado L.N."/>
            <person name="Niskanen T."/>
            <person name="Noordeloos M.E."/>
            <person name="Ohm R.A."/>
            <person name="Ortiz-Santana B."/>
            <person name="Ovrebo C."/>
            <person name="Racz N."/>
            <person name="Riley R."/>
            <person name="Savchenko A."/>
            <person name="Shiryaev A."/>
            <person name="Soop K."/>
            <person name="Spirin V."/>
            <person name="Szebenyi C."/>
            <person name="Tomsovsky M."/>
            <person name="Tulloss R.E."/>
            <person name="Uehling J."/>
            <person name="Grigoriev I.V."/>
            <person name="Vagvolgyi C."/>
            <person name="Papp T."/>
            <person name="Martin F.M."/>
            <person name="Miettinen O."/>
            <person name="Hibbett D.S."/>
            <person name="Nagy L.G."/>
        </authorList>
    </citation>
    <scope>NUCLEOTIDE SEQUENCE [LARGE SCALE GENOMIC DNA]</scope>
    <source>
        <strain evidence="2 3">CBS 121175</strain>
    </source>
</reference>
<name>A0A5C3KEA6_COPMA</name>
<accession>A0A5C3KEA6</accession>
<dbReference type="EMBL" id="ML210429">
    <property type="protein sequence ID" value="TFK18127.1"/>
    <property type="molecule type" value="Genomic_DNA"/>
</dbReference>
<feature type="compositionally biased region" description="Polar residues" evidence="1">
    <location>
        <begin position="384"/>
        <end position="395"/>
    </location>
</feature>
<feature type="region of interest" description="Disordered" evidence="1">
    <location>
        <begin position="33"/>
        <end position="60"/>
    </location>
</feature>
<evidence type="ECO:0000313" key="2">
    <source>
        <dbReference type="EMBL" id="TFK18127.1"/>
    </source>
</evidence>
<gene>
    <name evidence="2" type="ORF">FA15DRAFT_675540</name>
</gene>
<evidence type="ECO:0000256" key="1">
    <source>
        <dbReference type="SAM" id="MobiDB-lite"/>
    </source>
</evidence>
<sequence>MALTGLDTITVTSNKLVTVPSASSLFSRPLPQLPPAVQSRPLPPQPSNHLRPQIAPPQQSERFSTNLKDVSSISIQPSRTSTYASYFQRGSNSSLLTVVDDPNIIQAIVGALEWCDAYALFTTCKKMSDIFRIIPLRDVVLCRYVPAYSNCLRSRDLQFYQDIPITVHNLDRLLISQRVALHRYPLHALKMIQSLYPSFEDDQLREKLVALADAHSKFVLLLQSTVHSSSATIPQEPEESGNRPRFSPIQTLRELTFPAPLAYSNHASEHNAQSMRSIKHSRHRSEPVGPPLAGSPTGAGWTFSKQKQRPSVDAISSMISTIPKRSRKLTLFAGKAQRNPTPPPPDEPRALKMYSSAWRRGSVYGQVGADMYDEMGGSRKRFRSTTPGKHSSINESSDSSTLSVSRSRTSMYNAANSVPRTSSPHDLILATSRIRAPVLRVFVPCSRMDRDSPSLVECEKQLVDAGLWDHLSTGDIVCNLGYVPAVTEDNSSSDGDDPHGGEFIMMRPGSNSNSNAANASGKWLIFDGTLLVPYTPPDLLPLIRPMNLPTPFYYAHILPQLTNPSYVISQLPVCRDAPQLTLVHSTKKVRSPHSPNGYALVKKYSWTARVVRLRGDVDQETGEGWFGEWILEGEGTPEGQQFLINALRGRELGHRVWELVREKSGGGKLWLRLLTV</sequence>
<proteinExistence type="predicted"/>
<dbReference type="Proteomes" id="UP000307440">
    <property type="component" value="Unassembled WGS sequence"/>
</dbReference>
<feature type="region of interest" description="Disordered" evidence="1">
    <location>
        <begin position="378"/>
        <end position="403"/>
    </location>
</feature>
<protein>
    <submittedName>
        <fullName evidence="2">Uncharacterized protein</fullName>
    </submittedName>
</protein>
<feature type="region of interest" description="Disordered" evidence="1">
    <location>
        <begin position="268"/>
        <end position="308"/>
    </location>
</feature>